<dbReference type="InterPro" id="IPR005135">
    <property type="entry name" value="Endo/exonuclease/phosphatase"/>
</dbReference>
<dbReference type="SUPFAM" id="SSF56219">
    <property type="entry name" value="DNase I-like"/>
    <property type="match status" value="1"/>
</dbReference>
<dbReference type="Gene3D" id="3.60.10.10">
    <property type="entry name" value="Endonuclease/exonuclease/phosphatase"/>
    <property type="match status" value="1"/>
</dbReference>
<evidence type="ECO:0000259" key="2">
    <source>
        <dbReference type="Pfam" id="PF03372"/>
    </source>
</evidence>
<feature type="compositionally biased region" description="Low complexity" evidence="1">
    <location>
        <begin position="146"/>
        <end position="170"/>
    </location>
</feature>
<feature type="compositionally biased region" description="Low complexity" evidence="1">
    <location>
        <begin position="210"/>
        <end position="223"/>
    </location>
</feature>
<dbReference type="AlphaFoldDB" id="A0A835WE92"/>
<dbReference type="EMBL" id="JAEHOC010000001">
    <property type="protein sequence ID" value="KAG2445827.1"/>
    <property type="molecule type" value="Genomic_DNA"/>
</dbReference>
<accession>A0A835WE92</accession>
<feature type="region of interest" description="Disordered" evidence="1">
    <location>
        <begin position="136"/>
        <end position="170"/>
    </location>
</feature>
<feature type="region of interest" description="Disordered" evidence="1">
    <location>
        <begin position="361"/>
        <end position="390"/>
    </location>
</feature>
<dbReference type="InterPro" id="IPR036691">
    <property type="entry name" value="Endo/exonu/phosph_ase_sf"/>
</dbReference>
<name>A0A835WE92_CHLIN</name>
<gene>
    <name evidence="3" type="ORF">HXX76_000431</name>
</gene>
<feature type="region of interest" description="Disordered" evidence="1">
    <location>
        <begin position="446"/>
        <end position="481"/>
    </location>
</feature>
<organism evidence="3 4">
    <name type="scientific">Chlamydomonas incerta</name>
    <dbReference type="NCBI Taxonomy" id="51695"/>
    <lineage>
        <taxon>Eukaryota</taxon>
        <taxon>Viridiplantae</taxon>
        <taxon>Chlorophyta</taxon>
        <taxon>core chlorophytes</taxon>
        <taxon>Chlorophyceae</taxon>
        <taxon>CS clade</taxon>
        <taxon>Chlamydomonadales</taxon>
        <taxon>Chlamydomonadaceae</taxon>
        <taxon>Chlamydomonas</taxon>
    </lineage>
</organism>
<comment type="caution">
    <text evidence="3">The sequence shown here is derived from an EMBL/GenBank/DDBJ whole genome shotgun (WGS) entry which is preliminary data.</text>
</comment>
<evidence type="ECO:0000256" key="1">
    <source>
        <dbReference type="SAM" id="MobiDB-lite"/>
    </source>
</evidence>
<dbReference type="PANTHER" id="PTHR12121:SF100">
    <property type="entry name" value="POLY(A)-SPECIFIC RIBONUCLEASE"/>
    <property type="match status" value="1"/>
</dbReference>
<dbReference type="PANTHER" id="PTHR12121">
    <property type="entry name" value="CARBON CATABOLITE REPRESSOR PROTEIN 4"/>
    <property type="match status" value="1"/>
</dbReference>
<dbReference type="InterPro" id="IPR050410">
    <property type="entry name" value="CCR4/nocturin_mRNA_transcr"/>
</dbReference>
<keyword evidence="4" id="KW-1185">Reference proteome</keyword>
<dbReference type="Pfam" id="PF03372">
    <property type="entry name" value="Exo_endo_phos"/>
    <property type="match status" value="2"/>
</dbReference>
<feature type="region of interest" description="Disordered" evidence="1">
    <location>
        <begin position="187"/>
        <end position="252"/>
    </location>
</feature>
<dbReference type="OrthoDB" id="2866996at2759"/>
<evidence type="ECO:0000313" key="4">
    <source>
        <dbReference type="Proteomes" id="UP000650467"/>
    </source>
</evidence>
<dbReference type="Proteomes" id="UP000650467">
    <property type="component" value="Unassembled WGS sequence"/>
</dbReference>
<feature type="domain" description="Endonuclease/exonuclease/phosphatase" evidence="2">
    <location>
        <begin position="17"/>
        <end position="129"/>
    </location>
</feature>
<feature type="compositionally biased region" description="Basic and acidic residues" evidence="1">
    <location>
        <begin position="369"/>
        <end position="380"/>
    </location>
</feature>
<proteinExistence type="predicted"/>
<sequence length="505" mass="53826">MAASGGAKPPRHTLTAMTYNLLADKYTRGGWHSYCLPQHLNWDSRRERILQEIESYSSDIICLQEVEAQVFAGELQPWLAARGYRGHYLARQYGDNVHGPPEGVALFYRTEVFELEQQHSFLFNSVLTSPPVPGSPLASVADAEEPSASNTAAAAGADAQAPVGSGSASGSEAQAAANAWASQAAAEAPVASASGNAEAPSSRRRERRTGSGTRAASGSSSGESSDEEEDRRPATNGNGGGGASTSGRGRGNEFWSMFKKRQEGAILALLRHRASKRQLLAACTHLFWNPAFPDVKTFQATVLCREMVGFLTQHVGPEAPGSVPVVLGGDFNSLARKRVPDVFDPKLPRDGQASGVYALLTRGSLPPSHPDHPGSRRRPGEGTNADFKGQPLTTSGLQLASSYVIAHGTDPPLTTRTNNFAGCLDYIFISPQHFDVLRTLELPYEPGWEDEEGRGESGGRGKGAGGGADGTYPDLRDPMDLPFPPIPNEVFPSDHLSLAVILGLR</sequence>
<dbReference type="GO" id="GO:0000175">
    <property type="term" value="F:3'-5'-RNA exonuclease activity"/>
    <property type="evidence" value="ECO:0007669"/>
    <property type="project" value="TreeGrafter"/>
</dbReference>
<reference evidence="3" key="1">
    <citation type="journal article" date="2020" name="bioRxiv">
        <title>Comparative genomics of Chlamydomonas.</title>
        <authorList>
            <person name="Craig R.J."/>
            <person name="Hasan A.R."/>
            <person name="Ness R.W."/>
            <person name="Keightley P.D."/>
        </authorList>
    </citation>
    <scope>NUCLEOTIDE SEQUENCE</scope>
    <source>
        <strain evidence="3">SAG 7.73</strain>
    </source>
</reference>
<evidence type="ECO:0000313" key="3">
    <source>
        <dbReference type="EMBL" id="KAG2445827.1"/>
    </source>
</evidence>
<feature type="compositionally biased region" description="Low complexity" evidence="1">
    <location>
        <begin position="187"/>
        <end position="200"/>
    </location>
</feature>
<feature type="compositionally biased region" description="Gly residues" evidence="1">
    <location>
        <begin position="460"/>
        <end position="469"/>
    </location>
</feature>
<feature type="domain" description="Endonuclease/exonuclease/phosphatase" evidence="2">
    <location>
        <begin position="304"/>
        <end position="443"/>
    </location>
</feature>
<protein>
    <recommendedName>
        <fullName evidence="2">Endonuclease/exonuclease/phosphatase domain-containing protein</fullName>
    </recommendedName>
</protein>